<evidence type="ECO:0000256" key="7">
    <source>
        <dbReference type="ARBA" id="ARBA00022741"/>
    </source>
</evidence>
<evidence type="ECO:0000256" key="3">
    <source>
        <dbReference type="ARBA" id="ARBA00004806"/>
    </source>
</evidence>
<evidence type="ECO:0000256" key="1">
    <source>
        <dbReference type="ARBA" id="ARBA00001823"/>
    </source>
</evidence>
<dbReference type="InterPro" id="IPR002891">
    <property type="entry name" value="APS"/>
</dbReference>
<evidence type="ECO:0000256" key="2">
    <source>
        <dbReference type="ARBA" id="ARBA00002632"/>
    </source>
</evidence>
<evidence type="ECO:0000256" key="13">
    <source>
        <dbReference type="HAMAP-Rule" id="MF_00065"/>
    </source>
</evidence>
<feature type="active site" description="Phosphoserine intermediate" evidence="13">
    <location>
        <position position="103"/>
    </location>
</feature>
<dbReference type="GO" id="GO:0005524">
    <property type="term" value="F:ATP binding"/>
    <property type="evidence" value="ECO:0007669"/>
    <property type="project" value="UniProtKB-UniRule"/>
</dbReference>
<dbReference type="Pfam" id="PF01583">
    <property type="entry name" value="APS_kinase"/>
    <property type="match status" value="1"/>
</dbReference>
<dbReference type="GO" id="GO:0004020">
    <property type="term" value="F:adenylylsulfate kinase activity"/>
    <property type="evidence" value="ECO:0007669"/>
    <property type="project" value="UniProtKB-UniRule"/>
</dbReference>
<accession>A0A1I4QL23</accession>
<evidence type="ECO:0000256" key="9">
    <source>
        <dbReference type="ARBA" id="ARBA00022840"/>
    </source>
</evidence>
<evidence type="ECO:0000256" key="6">
    <source>
        <dbReference type="ARBA" id="ARBA00022679"/>
    </source>
</evidence>
<evidence type="ECO:0000256" key="10">
    <source>
        <dbReference type="ARBA" id="ARBA00029724"/>
    </source>
</evidence>
<comment type="catalytic activity">
    <reaction evidence="1 13 14">
        <text>adenosine 5'-phosphosulfate + ATP = 3'-phosphoadenylyl sulfate + ADP + H(+)</text>
        <dbReference type="Rhea" id="RHEA:24152"/>
        <dbReference type="ChEBI" id="CHEBI:15378"/>
        <dbReference type="ChEBI" id="CHEBI:30616"/>
        <dbReference type="ChEBI" id="CHEBI:58243"/>
        <dbReference type="ChEBI" id="CHEBI:58339"/>
        <dbReference type="ChEBI" id="CHEBI:456216"/>
        <dbReference type="EC" id="2.7.1.25"/>
    </reaction>
</comment>
<comment type="similarity">
    <text evidence="4 13 14">Belongs to the APS kinase family.</text>
</comment>
<organism evidence="16 17">
    <name type="scientific">Methylobacterium pseudosasicola</name>
    <dbReference type="NCBI Taxonomy" id="582667"/>
    <lineage>
        <taxon>Bacteria</taxon>
        <taxon>Pseudomonadati</taxon>
        <taxon>Pseudomonadota</taxon>
        <taxon>Alphaproteobacteria</taxon>
        <taxon>Hyphomicrobiales</taxon>
        <taxon>Methylobacteriaceae</taxon>
        <taxon>Methylobacterium</taxon>
    </lineage>
</organism>
<feature type="binding site" evidence="13">
    <location>
        <begin position="29"/>
        <end position="36"/>
    </location>
    <ligand>
        <name>ATP</name>
        <dbReference type="ChEBI" id="CHEBI:30616"/>
    </ligand>
</feature>
<keyword evidence="13" id="KW-0597">Phosphoprotein</keyword>
<keyword evidence="17" id="KW-1185">Reference proteome</keyword>
<gene>
    <name evidence="13" type="primary">cysC</name>
    <name evidence="16" type="ORF">SAMN05192568_103044</name>
</gene>
<name>A0A1I4QL23_9HYPH</name>
<dbReference type="Proteomes" id="UP000199048">
    <property type="component" value="Unassembled WGS sequence"/>
</dbReference>
<dbReference type="EMBL" id="FOTK01000030">
    <property type="protein sequence ID" value="SFM40759.1"/>
    <property type="molecule type" value="Genomic_DNA"/>
</dbReference>
<evidence type="ECO:0000313" key="17">
    <source>
        <dbReference type="Proteomes" id="UP000199048"/>
    </source>
</evidence>
<feature type="domain" description="APS kinase" evidence="15">
    <location>
        <begin position="22"/>
        <end position="170"/>
    </location>
</feature>
<comment type="pathway">
    <text evidence="3 13 14">Sulfur metabolism; hydrogen sulfide biosynthesis; sulfite from sulfate: step 2/3.</text>
</comment>
<dbReference type="NCBIfam" id="NF003013">
    <property type="entry name" value="PRK03846.1"/>
    <property type="match status" value="1"/>
</dbReference>
<dbReference type="GO" id="GO:0070814">
    <property type="term" value="P:hydrogen sulfide biosynthetic process"/>
    <property type="evidence" value="ECO:0007669"/>
    <property type="project" value="UniProtKB-UniRule"/>
</dbReference>
<dbReference type="EC" id="2.7.1.25" evidence="5 13"/>
<evidence type="ECO:0000256" key="11">
    <source>
        <dbReference type="ARBA" id="ARBA00031393"/>
    </source>
</evidence>
<dbReference type="STRING" id="582667.SAMN05192568_103044"/>
<dbReference type="CDD" id="cd02027">
    <property type="entry name" value="APSK"/>
    <property type="match status" value="1"/>
</dbReference>
<evidence type="ECO:0000256" key="8">
    <source>
        <dbReference type="ARBA" id="ARBA00022777"/>
    </source>
</evidence>
<proteinExistence type="inferred from homology"/>
<dbReference type="UniPathway" id="UPA00140">
    <property type="reaction ID" value="UER00205"/>
</dbReference>
<dbReference type="GO" id="GO:0000103">
    <property type="term" value="P:sulfate assimilation"/>
    <property type="evidence" value="ECO:0007669"/>
    <property type="project" value="UniProtKB-UniRule"/>
</dbReference>
<reference evidence="17" key="1">
    <citation type="submission" date="2016-10" db="EMBL/GenBank/DDBJ databases">
        <authorList>
            <person name="Varghese N."/>
            <person name="Submissions S."/>
        </authorList>
    </citation>
    <scope>NUCLEOTIDE SEQUENCE [LARGE SCALE GENOMIC DNA]</scope>
    <source>
        <strain evidence="17">BL36</strain>
    </source>
</reference>
<keyword evidence="8 13" id="KW-0418">Kinase</keyword>
<dbReference type="SUPFAM" id="SSF52540">
    <property type="entry name" value="P-loop containing nucleoside triphosphate hydrolases"/>
    <property type="match status" value="1"/>
</dbReference>
<comment type="function">
    <text evidence="2 13 14">Catalyzes the synthesis of activated sulfate.</text>
</comment>
<sequence>MNLKRHPLAPRELRWSRLDQRPAIAWLTGLSGAGKSTIATAADRILIAGGRHSAVLDGDNLRLGLNADLSFTPADRAENVRRVAEVARLMAEIGTVVIVSLISPFRADRVLARRIAGDIPFLEVFVDTPVSVCARRDSKGLYARARSGAIASFTGVSAPYEAPDEPDLILRTDGATVTASAEPLCTALLQLSAR</sequence>
<dbReference type="PANTHER" id="PTHR11055:SF1">
    <property type="entry name" value="PAPS SYNTHETASE, ISOFORM D"/>
    <property type="match status" value="1"/>
</dbReference>
<dbReference type="PANTHER" id="PTHR11055">
    <property type="entry name" value="BIFUNCTIONAL 3'-PHOSPHOADENOSINE 5'-PHOSPHOSULFATE SYNTHASE"/>
    <property type="match status" value="1"/>
</dbReference>
<dbReference type="HAMAP" id="MF_00065">
    <property type="entry name" value="Adenylyl_sulf_kinase"/>
    <property type="match status" value="1"/>
</dbReference>
<dbReference type="Gene3D" id="3.40.50.300">
    <property type="entry name" value="P-loop containing nucleotide triphosphate hydrolases"/>
    <property type="match status" value="1"/>
</dbReference>
<dbReference type="NCBIfam" id="TIGR00455">
    <property type="entry name" value="apsK"/>
    <property type="match status" value="1"/>
</dbReference>
<protein>
    <recommendedName>
        <fullName evidence="5 13">Adenylyl-sulfate kinase</fullName>
        <ecNumber evidence="5 13">2.7.1.25</ecNumber>
    </recommendedName>
    <alternativeName>
        <fullName evidence="11 13">APS kinase</fullName>
    </alternativeName>
    <alternativeName>
        <fullName evidence="12 13">ATP adenosine-5'-phosphosulfate 3'-phosphotransferase</fullName>
    </alternativeName>
    <alternativeName>
        <fullName evidence="10 13">Adenosine-5'-phosphosulfate kinase</fullName>
    </alternativeName>
</protein>
<dbReference type="InterPro" id="IPR059117">
    <property type="entry name" value="APS_kinase_dom"/>
</dbReference>
<evidence type="ECO:0000256" key="12">
    <source>
        <dbReference type="ARBA" id="ARBA00031464"/>
    </source>
</evidence>
<keyword evidence="9 13" id="KW-0067">ATP-binding</keyword>
<evidence type="ECO:0000313" key="16">
    <source>
        <dbReference type="EMBL" id="SFM40759.1"/>
    </source>
</evidence>
<keyword evidence="6 13" id="KW-0808">Transferase</keyword>
<evidence type="ECO:0000259" key="15">
    <source>
        <dbReference type="Pfam" id="PF01583"/>
    </source>
</evidence>
<evidence type="ECO:0000256" key="14">
    <source>
        <dbReference type="RuleBase" id="RU004347"/>
    </source>
</evidence>
<keyword evidence="7 13" id="KW-0547">Nucleotide-binding</keyword>
<dbReference type="InterPro" id="IPR027417">
    <property type="entry name" value="P-loop_NTPase"/>
</dbReference>
<dbReference type="AlphaFoldDB" id="A0A1I4QL23"/>
<evidence type="ECO:0000256" key="4">
    <source>
        <dbReference type="ARBA" id="ARBA00007008"/>
    </source>
</evidence>
<evidence type="ECO:0000256" key="5">
    <source>
        <dbReference type="ARBA" id="ARBA00012121"/>
    </source>
</evidence>